<name>A0ABN3X5N2_9ACTN</name>
<evidence type="ECO:0008006" key="5">
    <source>
        <dbReference type="Google" id="ProtNLM"/>
    </source>
</evidence>
<feature type="transmembrane region" description="Helical" evidence="2">
    <location>
        <begin position="81"/>
        <end position="100"/>
    </location>
</feature>
<sequence length="484" mass="52222">MDYSTYEPDPYRPPGEPPEPPVSPGPPAAPCDPMAAGIGNASLLGIGYLLLGHRWLAALAVLGTGTLLKLTASTAEVWCELLLLLWWAAGIAHGWFLAHGREHVVRRAQRNGALAVTVAVLLTAVLLRAEAHDIENRVDEAREAGDCDEAVAAQSEVWSGHRVAGATVVEPGDAVVETCQRLERAASTLHDAGRSGDLEELERGFGVLARVLEEPGHEKTVRTTLNTFLNALPTADACDTADITGWLRDREPTRDVLDRSADAATRTEPAALAGCGDALMDEENWKQARARYQRLLDAYPDEPLTGKARSGVRKAVLAIELDEVRALIGATHGATSGYCDKPAKYSAAPPYREGTNRALFLGDTEYTGKLPGHWRTGDPTKAALVVCADTAKNGAAVRSCSYEKDKSDHFPRQVTFHKVEIPLKVYELRTGERVGPRSVQISGGSCPAVLHYEYYGTYDYGPGDQLVSTTPSGVRDAFRPVVIR</sequence>
<evidence type="ECO:0000256" key="1">
    <source>
        <dbReference type="SAM" id="MobiDB-lite"/>
    </source>
</evidence>
<feature type="transmembrane region" description="Helical" evidence="2">
    <location>
        <begin position="34"/>
        <end position="51"/>
    </location>
</feature>
<dbReference type="EMBL" id="BAAAUD010000023">
    <property type="protein sequence ID" value="GAA2938740.1"/>
    <property type="molecule type" value="Genomic_DNA"/>
</dbReference>
<evidence type="ECO:0000313" key="3">
    <source>
        <dbReference type="EMBL" id="GAA2938740.1"/>
    </source>
</evidence>
<gene>
    <name evidence="3" type="ORF">GCM10010446_25190</name>
</gene>
<dbReference type="Proteomes" id="UP001500403">
    <property type="component" value="Unassembled WGS sequence"/>
</dbReference>
<comment type="caution">
    <text evidence="3">The sequence shown here is derived from an EMBL/GenBank/DDBJ whole genome shotgun (WGS) entry which is preliminary data.</text>
</comment>
<protein>
    <recommendedName>
        <fullName evidence="5">Tetratricopeptide repeat protein</fullName>
    </recommendedName>
</protein>
<dbReference type="RefSeq" id="WP_344494437.1">
    <property type="nucleotide sequence ID" value="NZ_BAAAUD010000023.1"/>
</dbReference>
<keyword evidence="2" id="KW-1133">Transmembrane helix</keyword>
<keyword evidence="2" id="KW-0812">Transmembrane</keyword>
<keyword evidence="4" id="KW-1185">Reference proteome</keyword>
<keyword evidence="2" id="KW-0472">Membrane</keyword>
<proteinExistence type="predicted"/>
<reference evidence="3 4" key="1">
    <citation type="journal article" date="2019" name="Int. J. Syst. Evol. Microbiol.">
        <title>The Global Catalogue of Microorganisms (GCM) 10K type strain sequencing project: providing services to taxonomists for standard genome sequencing and annotation.</title>
        <authorList>
            <consortium name="The Broad Institute Genomics Platform"/>
            <consortium name="The Broad Institute Genome Sequencing Center for Infectious Disease"/>
            <person name="Wu L."/>
            <person name="Ma J."/>
        </authorList>
    </citation>
    <scope>NUCLEOTIDE SEQUENCE [LARGE SCALE GENOMIC DNA]</scope>
    <source>
        <strain evidence="3 4">JCM 9088</strain>
    </source>
</reference>
<organism evidence="3 4">
    <name type="scientific">Streptomyces enissocaesilis</name>
    <dbReference type="NCBI Taxonomy" id="332589"/>
    <lineage>
        <taxon>Bacteria</taxon>
        <taxon>Bacillati</taxon>
        <taxon>Actinomycetota</taxon>
        <taxon>Actinomycetes</taxon>
        <taxon>Kitasatosporales</taxon>
        <taxon>Streptomycetaceae</taxon>
        <taxon>Streptomyces</taxon>
        <taxon>Streptomyces rochei group</taxon>
    </lineage>
</organism>
<feature type="region of interest" description="Disordered" evidence="1">
    <location>
        <begin position="1"/>
        <end position="29"/>
    </location>
</feature>
<evidence type="ECO:0000313" key="4">
    <source>
        <dbReference type="Proteomes" id="UP001500403"/>
    </source>
</evidence>
<accession>A0ABN3X5N2</accession>
<evidence type="ECO:0000256" key="2">
    <source>
        <dbReference type="SAM" id="Phobius"/>
    </source>
</evidence>
<feature type="compositionally biased region" description="Pro residues" evidence="1">
    <location>
        <begin position="11"/>
        <end position="29"/>
    </location>
</feature>